<dbReference type="PANTHER" id="PTHR47706:SF9">
    <property type="entry name" value="NMRA-LIKE DOMAIN-CONTAINING PROTEIN-RELATED"/>
    <property type="match status" value="1"/>
</dbReference>
<dbReference type="SUPFAM" id="SSF51735">
    <property type="entry name" value="NAD(P)-binding Rossmann-fold domains"/>
    <property type="match status" value="1"/>
</dbReference>
<feature type="chain" id="PRO_5016694400" evidence="3">
    <location>
        <begin position="23"/>
        <end position="299"/>
    </location>
</feature>
<dbReference type="Proteomes" id="UP000253472">
    <property type="component" value="Unassembled WGS sequence"/>
</dbReference>
<dbReference type="EMBL" id="QLNQ01000020">
    <property type="protein sequence ID" value="RCK65373.1"/>
    <property type="molecule type" value="Genomic_DNA"/>
</dbReference>
<evidence type="ECO:0000256" key="1">
    <source>
        <dbReference type="ARBA" id="ARBA00022857"/>
    </source>
</evidence>
<dbReference type="PANTHER" id="PTHR47706">
    <property type="entry name" value="NMRA-LIKE FAMILY PROTEIN"/>
    <property type="match status" value="1"/>
</dbReference>
<protein>
    <submittedName>
        <fullName evidence="4">Uncharacterized protein</fullName>
    </submittedName>
</protein>
<dbReference type="GO" id="GO:0016491">
    <property type="term" value="F:oxidoreductase activity"/>
    <property type="evidence" value="ECO:0007669"/>
    <property type="project" value="UniProtKB-KW"/>
</dbReference>
<dbReference type="Gene3D" id="3.40.50.720">
    <property type="entry name" value="NAD(P)-binding Rossmann-like Domain"/>
    <property type="match status" value="1"/>
</dbReference>
<keyword evidence="1" id="KW-0521">NADP</keyword>
<evidence type="ECO:0000256" key="3">
    <source>
        <dbReference type="SAM" id="SignalP"/>
    </source>
</evidence>
<dbReference type="OrthoDB" id="9974981at2759"/>
<accession>A0A367YHL9</accession>
<dbReference type="InterPro" id="IPR036291">
    <property type="entry name" value="NAD(P)-bd_dom_sf"/>
</dbReference>
<evidence type="ECO:0000256" key="2">
    <source>
        <dbReference type="ARBA" id="ARBA00023002"/>
    </source>
</evidence>
<proteinExistence type="predicted"/>
<organism evidence="4 5">
    <name type="scientific">Candida viswanathii</name>
    <dbReference type="NCBI Taxonomy" id="5486"/>
    <lineage>
        <taxon>Eukaryota</taxon>
        <taxon>Fungi</taxon>
        <taxon>Dikarya</taxon>
        <taxon>Ascomycota</taxon>
        <taxon>Saccharomycotina</taxon>
        <taxon>Pichiomycetes</taxon>
        <taxon>Debaryomycetaceae</taxon>
        <taxon>Candida/Lodderomyces clade</taxon>
        <taxon>Candida</taxon>
    </lineage>
</organism>
<name>A0A367YHL9_9ASCO</name>
<keyword evidence="3" id="KW-0732">Signal</keyword>
<dbReference type="InterPro" id="IPR051609">
    <property type="entry name" value="NmrA/Isoflavone_reductase-like"/>
</dbReference>
<dbReference type="Gene3D" id="3.90.25.10">
    <property type="entry name" value="UDP-galactose 4-epimerase, domain 1"/>
    <property type="match status" value="1"/>
</dbReference>
<dbReference type="AlphaFoldDB" id="A0A367YHL9"/>
<reference evidence="4 5" key="1">
    <citation type="submission" date="2018-06" db="EMBL/GenBank/DDBJ databases">
        <title>Whole genome sequencing of Candida tropicalis (genome annotated by CSBL at Korea University).</title>
        <authorList>
            <person name="Ahn J."/>
        </authorList>
    </citation>
    <scope>NUCLEOTIDE SEQUENCE [LARGE SCALE GENOMIC DNA]</scope>
    <source>
        <strain evidence="4 5">ATCC 20962</strain>
    </source>
</reference>
<sequence length="299" mass="32465">MSKASIAIIGLNGFLGAPVVAAINSGLFDDKIAYPIKAITRKEPAEKSDKIEYIVVDVSTESVESIVAKLGHVDTFVELISPNPDVFAKIEDLVGALKPKLFIPSQFGTDIPAVDTYAPGFLGIKTKHADAVRKLGIKVVDVVTSLFAAPGAFLYEWVAALGANVEDKTVTVVGDINQKFHISKLEDIANTVLALATNPDPQSLPDVVRVASDVVTPKIVIDTYSKNHGGVEFKTVSEKTAEEGKQEFAEALGRGFEKEKFFWYLQVIVAQGLDKGLYFSKLDNELVNPGESVWKWGKW</sequence>
<keyword evidence="2" id="KW-0560">Oxidoreductase</keyword>
<keyword evidence="5" id="KW-1185">Reference proteome</keyword>
<comment type="caution">
    <text evidence="4">The sequence shown here is derived from an EMBL/GenBank/DDBJ whole genome shotgun (WGS) entry which is preliminary data.</text>
</comment>
<evidence type="ECO:0000313" key="4">
    <source>
        <dbReference type="EMBL" id="RCK65373.1"/>
    </source>
</evidence>
<evidence type="ECO:0000313" key="5">
    <source>
        <dbReference type="Proteomes" id="UP000253472"/>
    </source>
</evidence>
<gene>
    <name evidence="4" type="ORF">Cantr_01384</name>
</gene>
<feature type="signal peptide" evidence="3">
    <location>
        <begin position="1"/>
        <end position="22"/>
    </location>
</feature>
<dbReference type="STRING" id="5486.A0A367YHL9"/>